<evidence type="ECO:0000259" key="1">
    <source>
        <dbReference type="Pfam" id="PF01425"/>
    </source>
</evidence>
<comment type="caution">
    <text evidence="3">The sequence shown here is derived from an EMBL/GenBank/DDBJ whole genome shotgun (WGS) entry which is preliminary data.</text>
</comment>
<dbReference type="InterPro" id="IPR014085">
    <property type="entry name" value="Allophanate_hydrolase"/>
</dbReference>
<dbReference type="InterPro" id="IPR023631">
    <property type="entry name" value="Amidase_dom"/>
</dbReference>
<dbReference type="PANTHER" id="PTHR11895:SF169">
    <property type="entry name" value="GLUTAMYL-TRNA(GLN) AMIDOTRANSFERASE"/>
    <property type="match status" value="1"/>
</dbReference>
<dbReference type="Gene3D" id="1.20.58.1700">
    <property type="match status" value="1"/>
</dbReference>
<name>A0A6I2LB18_9BURK</name>
<organism evidence="3 4">
    <name type="scientific">Duganella guangzhouensis</name>
    <dbReference type="NCBI Taxonomy" id="2666084"/>
    <lineage>
        <taxon>Bacteria</taxon>
        <taxon>Pseudomonadati</taxon>
        <taxon>Pseudomonadota</taxon>
        <taxon>Betaproteobacteria</taxon>
        <taxon>Burkholderiales</taxon>
        <taxon>Oxalobacteraceae</taxon>
        <taxon>Telluria group</taxon>
        <taxon>Duganella</taxon>
    </lineage>
</organism>
<dbReference type="EC" id="3.5.1.54" evidence="3"/>
<dbReference type="SUPFAM" id="SSF75304">
    <property type="entry name" value="Amidase signature (AS) enzymes"/>
    <property type="match status" value="1"/>
</dbReference>
<keyword evidence="3" id="KW-0378">Hydrolase</keyword>
<dbReference type="NCBIfam" id="TIGR02713">
    <property type="entry name" value="allophanate_hyd"/>
    <property type="match status" value="1"/>
</dbReference>
<reference evidence="3 4" key="1">
    <citation type="submission" date="2019-11" db="EMBL/GenBank/DDBJ databases">
        <title>Novel species isolated from a subtropical stream in China.</title>
        <authorList>
            <person name="Lu H."/>
        </authorList>
    </citation>
    <scope>NUCLEOTIDE SEQUENCE [LARGE SCALE GENOMIC DNA]</scope>
    <source>
        <strain evidence="3 4">FT80W</strain>
    </source>
</reference>
<dbReference type="NCBIfam" id="NF006043">
    <property type="entry name" value="PRK08186.1"/>
    <property type="match status" value="1"/>
</dbReference>
<accession>A0A6I2LB18</accession>
<dbReference type="InterPro" id="IPR000120">
    <property type="entry name" value="Amidase"/>
</dbReference>
<evidence type="ECO:0000313" key="4">
    <source>
        <dbReference type="Proteomes" id="UP000433309"/>
    </source>
</evidence>
<feature type="domain" description="Allophanate hydrolase C-terminal" evidence="2">
    <location>
        <begin position="464"/>
        <end position="587"/>
    </location>
</feature>
<evidence type="ECO:0000313" key="3">
    <source>
        <dbReference type="EMBL" id="MRW93469.1"/>
    </source>
</evidence>
<dbReference type="AlphaFoldDB" id="A0A6I2LB18"/>
<gene>
    <name evidence="3" type="primary">atzF</name>
    <name evidence="3" type="ORF">GJ699_26105</name>
</gene>
<keyword evidence="4" id="KW-1185">Reference proteome</keyword>
<dbReference type="Proteomes" id="UP000433309">
    <property type="component" value="Unassembled WGS sequence"/>
</dbReference>
<dbReference type="Gene3D" id="3.10.490.10">
    <property type="entry name" value="Gamma-glutamyl cyclotransferase-like"/>
    <property type="match status" value="1"/>
</dbReference>
<dbReference type="EMBL" id="WKJK01000017">
    <property type="protein sequence ID" value="MRW93469.1"/>
    <property type="molecule type" value="Genomic_DNA"/>
</dbReference>
<dbReference type="Pfam" id="PF01425">
    <property type="entry name" value="Amidase"/>
    <property type="match status" value="1"/>
</dbReference>
<dbReference type="GO" id="GO:0004039">
    <property type="term" value="F:allophanate hydrolase activity"/>
    <property type="evidence" value="ECO:0007669"/>
    <property type="project" value="UniProtKB-EC"/>
</dbReference>
<dbReference type="InterPro" id="IPR053844">
    <property type="entry name" value="AH_C"/>
</dbReference>
<dbReference type="Gene3D" id="3.90.1300.10">
    <property type="entry name" value="Amidase signature (AS) domain"/>
    <property type="match status" value="1"/>
</dbReference>
<proteinExistence type="predicted"/>
<protein>
    <submittedName>
        <fullName evidence="3">Allophanate hydrolase</fullName>
        <ecNumber evidence="3">3.5.1.54</ecNumber>
    </submittedName>
</protein>
<evidence type="ECO:0000259" key="2">
    <source>
        <dbReference type="Pfam" id="PF21986"/>
    </source>
</evidence>
<feature type="domain" description="Amidase" evidence="1">
    <location>
        <begin position="22"/>
        <end position="436"/>
    </location>
</feature>
<dbReference type="Pfam" id="PF21986">
    <property type="entry name" value="AH_C"/>
    <property type="match status" value="1"/>
</dbReference>
<dbReference type="InterPro" id="IPR036928">
    <property type="entry name" value="AS_sf"/>
</dbReference>
<dbReference type="PANTHER" id="PTHR11895">
    <property type="entry name" value="TRANSAMIDASE"/>
    <property type="match status" value="1"/>
</dbReference>
<sequence length="589" mass="62420">MMELATLQAAYRDGSLTPSQCVQQVLDRIASSGRDEIWISRVDEAALHDTARELDRLLTEEGHGVLARLPLFGVPFAVKDNIDVAGMPTTAACPAFAYTPQRSATVVERLQAAGAILIGKTNLDQFATGLVGTRSPYGPVRNAIDPEYVSGGSSAGSAVAVALGLVGFSLGTDTAGSGRVPAGLNNIVGLKPTPGLLSTRGVVPACRTLDCVSIFARTVADSWQVSQVAAGYDREDPYSRQITMRGPQRRGYRIAIPAQLEFFGDAAAEQAFAAMLASLRERADCSIDVIDYAPFRDAASLLYQGPWVAERLEAAGPLLAAQPDAVHPVVAGIVRQGTDYSALDAFKGQYKLAALKRAAEEALAGYDFLLVPTTPTMPRMEAVLEQPVLLNSQLGYYTNFVNFFGMAALAVPGRQRSDGLPAGVTLIGAGGADHALAAAAQALFEAAAAAPVASAPLAFNEPTVQLAVVGAHLEGQPLNWQLVERGARKLIATQTAPQYRLYALRNTTPPKPGLARVTEQGAAIEIEVWELPLRRFGEFVAEIPQPLGIGSLELADGRWVKGFICEPAAIADAEDITPFGGWRAYLKRG</sequence>